<dbReference type="InterPro" id="IPR051448">
    <property type="entry name" value="CdaR-like_regulators"/>
</dbReference>
<gene>
    <name evidence="3" type="ORF">JGU71_24200</name>
</gene>
<sequence>MAMTVAEIIDLPVVQAGKPKVLSSYGLDTPVRWVHVSDVSDLSDLLQGGELVLTTGAALRRSPRHYLAGLSRERAVGVVVELGAPDAPLPADAGSIAAELGLALIALHRVIRFVDVTEQVHRAIVAEQFAEVAFARRTHEMFTDLGMQRGSPTDIVDATAQLLDTPIVLEDLAHQAVAVAAAGHVTAELLRDWERRSRLHVGPGTASADTQDWISAPVGRHGEEWGRLIALRALPIPRVTMVLERAAQALVLHRMAERDRFDIEHQAQAGLLEDVLQERIRNKDDITARAFALGLRPVESYVPATVRCRDWPHDADPVAALRRSTQLLDAVVHAVKANGHTGLFSIRGSGEVGMVLSLRGVRGRTQHEVLDSLAIALHTGARRQSDSKEMVFGIATPQHDLVEAIRRIGEAGHVAEVALSMPSNGRICFRVNDIRIRGLVSLLRGDPRVQRFAEAELRVLILHDIVSGDRYVEILRGYVELAGNKSALANRLHMSRPALYAKLARIQDILGVDLADGESMTSLHVALLVSEAQSGS</sequence>
<organism evidence="3 4">
    <name type="scientific">Antrihabitans stalagmiti</name>
    <dbReference type="NCBI Taxonomy" id="2799499"/>
    <lineage>
        <taxon>Bacteria</taxon>
        <taxon>Bacillati</taxon>
        <taxon>Actinomycetota</taxon>
        <taxon>Actinomycetes</taxon>
        <taxon>Mycobacteriales</taxon>
        <taxon>Nocardiaceae</taxon>
        <taxon>Antrihabitans</taxon>
    </lineage>
</organism>
<dbReference type="EMBL" id="JAEMNV010000009">
    <property type="protein sequence ID" value="MBJ8341994.1"/>
    <property type="molecule type" value="Genomic_DNA"/>
</dbReference>
<evidence type="ECO:0000259" key="2">
    <source>
        <dbReference type="Pfam" id="PF13556"/>
    </source>
</evidence>
<dbReference type="InterPro" id="IPR042070">
    <property type="entry name" value="PucR_C-HTH_sf"/>
</dbReference>
<dbReference type="InterPro" id="IPR025736">
    <property type="entry name" value="PucR_C-HTH_dom"/>
</dbReference>
<dbReference type="InterPro" id="IPR012914">
    <property type="entry name" value="PucR_dom"/>
</dbReference>
<dbReference type="Pfam" id="PF13556">
    <property type="entry name" value="HTH_30"/>
    <property type="match status" value="1"/>
</dbReference>
<dbReference type="Gene3D" id="1.10.10.2840">
    <property type="entry name" value="PucR C-terminal helix-turn-helix domain"/>
    <property type="match status" value="1"/>
</dbReference>
<dbReference type="PANTHER" id="PTHR33744:SF1">
    <property type="entry name" value="DNA-BINDING TRANSCRIPTIONAL ACTIVATOR ADER"/>
    <property type="match status" value="1"/>
</dbReference>
<accession>A0A934NUW4</accession>
<proteinExistence type="predicted"/>
<dbReference type="RefSeq" id="WP_199707162.1">
    <property type="nucleotide sequence ID" value="NZ_JAEMNV010000009.1"/>
</dbReference>
<reference evidence="3" key="1">
    <citation type="submission" date="2020-12" db="EMBL/GenBank/DDBJ databases">
        <title>Antrihabitans popcorni sp. nov. and Antrihabitans auranticaus sp. nov., isolated from a larva cave.</title>
        <authorList>
            <person name="Lee S.D."/>
            <person name="Kim I.S."/>
        </authorList>
    </citation>
    <scope>NUCLEOTIDE SEQUENCE</scope>
    <source>
        <strain evidence="3">YC3-6</strain>
    </source>
</reference>
<dbReference type="Pfam" id="PF07905">
    <property type="entry name" value="PucR"/>
    <property type="match status" value="1"/>
</dbReference>
<protein>
    <submittedName>
        <fullName evidence="3">PucR family transcriptional regulator</fullName>
    </submittedName>
</protein>
<evidence type="ECO:0000313" key="4">
    <source>
        <dbReference type="Proteomes" id="UP000655868"/>
    </source>
</evidence>
<keyword evidence="4" id="KW-1185">Reference proteome</keyword>
<feature type="domain" description="Purine catabolism PurC-like" evidence="1">
    <location>
        <begin position="7"/>
        <end position="124"/>
    </location>
</feature>
<dbReference type="AlphaFoldDB" id="A0A934NUW4"/>
<name>A0A934NUW4_9NOCA</name>
<comment type="caution">
    <text evidence="3">The sequence shown here is derived from an EMBL/GenBank/DDBJ whole genome shotgun (WGS) entry which is preliminary data.</text>
</comment>
<evidence type="ECO:0000259" key="1">
    <source>
        <dbReference type="Pfam" id="PF07905"/>
    </source>
</evidence>
<feature type="domain" description="PucR C-terminal helix-turn-helix" evidence="2">
    <location>
        <begin position="472"/>
        <end position="528"/>
    </location>
</feature>
<evidence type="ECO:0000313" key="3">
    <source>
        <dbReference type="EMBL" id="MBJ8341994.1"/>
    </source>
</evidence>
<dbReference type="PANTHER" id="PTHR33744">
    <property type="entry name" value="CARBOHYDRATE DIACID REGULATOR"/>
    <property type="match status" value="1"/>
</dbReference>
<dbReference type="Proteomes" id="UP000655868">
    <property type="component" value="Unassembled WGS sequence"/>
</dbReference>